<gene>
    <name evidence="1" type="ORF">CONLIGDRAFT_636074</name>
</gene>
<evidence type="ECO:0000313" key="1">
    <source>
        <dbReference type="EMBL" id="OIW24948.1"/>
    </source>
</evidence>
<protein>
    <submittedName>
        <fullName evidence="1">Uncharacterized protein</fullName>
    </submittedName>
</protein>
<dbReference type="AlphaFoldDB" id="A0A1J7J715"/>
<organism evidence="1 2">
    <name type="scientific">Coniochaeta ligniaria NRRL 30616</name>
    <dbReference type="NCBI Taxonomy" id="1408157"/>
    <lineage>
        <taxon>Eukaryota</taxon>
        <taxon>Fungi</taxon>
        <taxon>Dikarya</taxon>
        <taxon>Ascomycota</taxon>
        <taxon>Pezizomycotina</taxon>
        <taxon>Sordariomycetes</taxon>
        <taxon>Sordariomycetidae</taxon>
        <taxon>Coniochaetales</taxon>
        <taxon>Coniochaetaceae</taxon>
        <taxon>Coniochaeta</taxon>
    </lineage>
</organism>
<evidence type="ECO:0000313" key="2">
    <source>
        <dbReference type="Proteomes" id="UP000182658"/>
    </source>
</evidence>
<dbReference type="OrthoDB" id="4217619at2759"/>
<accession>A0A1J7J715</accession>
<dbReference type="EMBL" id="KV875102">
    <property type="protein sequence ID" value="OIW24948.1"/>
    <property type="molecule type" value="Genomic_DNA"/>
</dbReference>
<reference evidence="1 2" key="1">
    <citation type="submission" date="2016-10" db="EMBL/GenBank/DDBJ databases">
        <title>Draft genome sequence of Coniochaeta ligniaria NRRL30616, a lignocellulolytic fungus for bioabatement of inhibitors in plant biomass hydrolysates.</title>
        <authorList>
            <consortium name="DOE Joint Genome Institute"/>
            <person name="Jimenez D.J."/>
            <person name="Hector R.E."/>
            <person name="Riley R."/>
            <person name="Sun H."/>
            <person name="Grigoriev I.V."/>
            <person name="Van Elsas J.D."/>
            <person name="Nichols N.N."/>
        </authorList>
    </citation>
    <scope>NUCLEOTIDE SEQUENCE [LARGE SCALE GENOMIC DNA]</scope>
    <source>
        <strain evidence="1 2">NRRL 30616</strain>
    </source>
</reference>
<sequence>MRNGAELSIMLPTFADDNLETDRVVYALGAVVQKPPHAVSSLPSNVFIHPRASYDQDRAMRIFA</sequence>
<name>A0A1J7J715_9PEZI</name>
<proteinExistence type="predicted"/>
<keyword evidence="2" id="KW-1185">Reference proteome</keyword>
<dbReference type="InParanoid" id="A0A1J7J715"/>
<dbReference type="Proteomes" id="UP000182658">
    <property type="component" value="Unassembled WGS sequence"/>
</dbReference>